<accession>A0A8S5N6S3</accession>
<evidence type="ECO:0000313" key="1">
    <source>
        <dbReference type="EMBL" id="DAD90385.1"/>
    </source>
</evidence>
<organism evidence="1">
    <name type="scientific">Podoviridae sp. ctcKt3</name>
    <dbReference type="NCBI Taxonomy" id="2826566"/>
    <lineage>
        <taxon>Viruses</taxon>
        <taxon>Duplodnaviria</taxon>
        <taxon>Heunggongvirae</taxon>
        <taxon>Uroviricota</taxon>
        <taxon>Caudoviricetes</taxon>
    </lineage>
</organism>
<reference evidence="1" key="1">
    <citation type="journal article" date="2021" name="Proc. Natl. Acad. Sci. U.S.A.">
        <title>A Catalog of Tens of Thousands of Viruses from Human Metagenomes Reveals Hidden Associations with Chronic Diseases.</title>
        <authorList>
            <person name="Tisza M.J."/>
            <person name="Buck C.B."/>
        </authorList>
    </citation>
    <scope>NUCLEOTIDE SEQUENCE</scope>
    <source>
        <strain evidence="1">CtcKt3</strain>
    </source>
</reference>
<proteinExistence type="predicted"/>
<protein>
    <submittedName>
        <fullName evidence="1">Uncharacterized protein</fullName>
    </submittedName>
</protein>
<sequence length="34" mass="4016">MYIFFSVFCRFGRVALLCVLVLIMSTRKGWTKND</sequence>
<dbReference type="EMBL" id="BK015084">
    <property type="protein sequence ID" value="DAD90385.1"/>
    <property type="molecule type" value="Genomic_DNA"/>
</dbReference>
<name>A0A8S5N6S3_9CAUD</name>